<dbReference type="InterPro" id="IPR008964">
    <property type="entry name" value="Invasin/intimin_cell_adhesion"/>
</dbReference>
<feature type="region of interest" description="Disordered" evidence="2">
    <location>
        <begin position="853"/>
        <end position="872"/>
    </location>
</feature>
<dbReference type="InterPro" id="IPR024519">
    <property type="entry name" value="IAT_beta"/>
</dbReference>
<dbReference type="RefSeq" id="WP_274711733.1">
    <property type="nucleotide sequence ID" value="NZ_JAILSO010000009.1"/>
</dbReference>
<dbReference type="GO" id="GO:0009279">
    <property type="term" value="C:cell outer membrane"/>
    <property type="evidence" value="ECO:0007669"/>
    <property type="project" value="TreeGrafter"/>
</dbReference>
<dbReference type="Proteomes" id="UP001222434">
    <property type="component" value="Unassembled WGS sequence"/>
</dbReference>
<feature type="compositionally biased region" description="Polar residues" evidence="2">
    <location>
        <begin position="903"/>
        <end position="918"/>
    </location>
</feature>
<dbReference type="PANTHER" id="PTHR39576">
    <property type="entry name" value="ATTACHING AND EFFACING PROTEIN HOMOLOG-RELATED-RELATED"/>
    <property type="match status" value="1"/>
</dbReference>
<organism evidence="7 8">
    <name type="scientific">Xenorhabdus bovienii</name>
    <name type="common">Xenorhabdus nematophila subsp. bovienii</name>
    <dbReference type="NCBI Taxonomy" id="40576"/>
    <lineage>
        <taxon>Bacteria</taxon>
        <taxon>Pseudomonadati</taxon>
        <taxon>Pseudomonadota</taxon>
        <taxon>Gammaproteobacteria</taxon>
        <taxon>Enterobacterales</taxon>
        <taxon>Morganellaceae</taxon>
        <taxon>Xenorhabdus</taxon>
    </lineage>
</organism>
<accession>A0AAJ1MZX3</accession>
<dbReference type="Pfam" id="PF05689">
    <property type="entry name" value="InvE_AD"/>
    <property type="match status" value="1"/>
</dbReference>
<name>A0AAJ1MZX3_XENBV</name>
<dbReference type="Pfam" id="PF11924">
    <property type="entry name" value="IAT_beta"/>
    <property type="match status" value="1"/>
</dbReference>
<dbReference type="PRINTS" id="PR01369">
    <property type="entry name" value="INTIMIN"/>
</dbReference>
<comment type="similarity">
    <text evidence="1">Belongs to the intimin/invasin family.</text>
</comment>
<dbReference type="EMBL" id="JAILSO010000009">
    <property type="protein sequence ID" value="MDE1477462.1"/>
    <property type="molecule type" value="Genomic_DNA"/>
</dbReference>
<feature type="region of interest" description="Disordered" evidence="2">
    <location>
        <begin position="785"/>
        <end position="806"/>
    </location>
</feature>
<dbReference type="GO" id="GO:0007155">
    <property type="term" value="P:cell adhesion"/>
    <property type="evidence" value="ECO:0007669"/>
    <property type="project" value="InterPro"/>
</dbReference>
<keyword evidence="3" id="KW-0812">Transmembrane</keyword>
<feature type="region of interest" description="Disordered" evidence="2">
    <location>
        <begin position="1033"/>
        <end position="1058"/>
    </location>
</feature>
<feature type="domain" description="InvasinE Adhesion" evidence="5">
    <location>
        <begin position="1187"/>
        <end position="1285"/>
    </location>
</feature>
<evidence type="ECO:0000256" key="1">
    <source>
        <dbReference type="ARBA" id="ARBA00010116"/>
    </source>
</evidence>
<dbReference type="Gene3D" id="2.40.160.160">
    <property type="entry name" value="Inverse autotransporter, beta-domain"/>
    <property type="match status" value="1"/>
</dbReference>
<evidence type="ECO:0000259" key="4">
    <source>
        <dbReference type="Pfam" id="PF05688"/>
    </source>
</evidence>
<evidence type="ECO:0000313" key="7">
    <source>
        <dbReference type="EMBL" id="MDE1477462.1"/>
    </source>
</evidence>
<sequence>MSKKQNRQQTKKQHYLLRWLVWMNIFTQIAFPAAVTFTPIAVAAETPIPENSTEHWLAGTASYAAGLLKSGNVMDSAKSQLRGMAVSEANQTVQNWLKHYGTAKIQANVDDRGRLDGSQFDMLLPLYDEKANLLFTQFGLRHIDSRTTANFGLGHRYFFDHGMLGYNAFLDHDITRDHTRLGLGAEYARDYLKFGANGYFRLSGWKEAKKLADYDERPANGFDLWAEGYLPPYPQLGGKLVYEQYFGDEVGLISEDRRQKNPSAFTVGANYTPIPLVTLGIDRKQSTSGGSETLFNLGLNYEIGTPWSKQVDPNAVASKRSLQGSRYDLVERNNQIVLEYRKREVIRLVAEALISGHGGEIKPLNVNVNSKYGLKEIVWNEASIIAAGGKLDKVNSSDTQYLLILPQYHVKNSNNRYILSGVAYNTQGNGSNRVEIQVQVISTAISVSSSGFEQKKLAMLANGKTQTKIRLVLKDSDNQPVTGAAGRIKLTDDKKELKKGEKDPVFGTDAKEIAPGIYELDITAGNRQGTWEIIATVDSHELPPLTIEFNGSLSEMIDISKTKFAPEKKHLEKEDETTHLILELRDRDDNLITGVGNEITLTPDNREMYGASKEISPLLGELKEDPQSSGIYKARVIAGSGKGKWTVILSVGSKELSSAKIEFGTGGNGKGGVANPHTEPEITSLILTGNLEINNPLTARYTFDANGGDPHDQSEYIWHDKNTPVADDQWAKVPDASKDEKATTGTLTKDLKQEDAGKTLAVSIKPVNSKNIAGQYKTVDISMNAQDGNKTTPTGGKPGTIVDPQGKPSIEQLILSGRLETGSALKATYAFKPGTGEATDQSEYVWTRIKEDGDEEQIPHSAAKGNINGNSGEITSPVLAHEDIGKQLKITITPINGRKTPGDTVSTNTGDKTSNQLDSGDDKGRVIDPDRSPIIENLEIGGTLEVGKQLTATYHFNANNGGHEKDNSIFAWGIKYPKAGPNASKSPEFVVATLGDDPNHVINPAQTGTVPAYPLTNEHSGQVIQLAMIPRSQTGKKTGSQVNKDTTQQGNKLGGYPDGTVKGVASDFTVELSPSEANIDGNMAVRVKKGDTITLTIKATTKDGKAARAVPVTIETKAHNRQNQEETSTVTLDGKNGDYTAITPENGTLVIPVTDHGKGLKTTLIIKAYGVGKTETKNVIFTVFTSPDTNKAKYWGHMTEKVSVNNIILTRPPLASEVTLAPGDTTIQLNGGEIWARLLLKNGEKHCPLPSINDLNALYDMYSIDGDLGWPKWSVWSKTPQNSVENYFKVFWDGGVVPSLIDLNRYLIICIGS</sequence>
<evidence type="ECO:0000256" key="2">
    <source>
        <dbReference type="SAM" id="MobiDB-lite"/>
    </source>
</evidence>
<feature type="domain" description="Bacterial Immunoglobulin-like 21" evidence="4">
    <location>
        <begin position="1090"/>
        <end position="1183"/>
    </location>
</feature>
<evidence type="ECO:0000256" key="3">
    <source>
        <dbReference type="SAM" id="Phobius"/>
    </source>
</evidence>
<dbReference type="Pfam" id="PF05688">
    <property type="entry name" value="BIg21"/>
    <property type="match status" value="1"/>
</dbReference>
<keyword evidence="3" id="KW-0472">Membrane</keyword>
<dbReference type="FunFam" id="2.40.160.160:FF:000001">
    <property type="entry name" value="Intimin-like inverse autotransporter SinH"/>
    <property type="match status" value="1"/>
</dbReference>
<dbReference type="InterPro" id="IPR038177">
    <property type="entry name" value="IAT_beta_sf"/>
</dbReference>
<evidence type="ECO:0000259" key="5">
    <source>
        <dbReference type="Pfam" id="PF05689"/>
    </source>
</evidence>
<dbReference type="InterPro" id="IPR003535">
    <property type="entry name" value="Intimin/invasin_bac"/>
</dbReference>
<dbReference type="Gene3D" id="2.60.40.10">
    <property type="entry name" value="Immunoglobulins"/>
    <property type="match status" value="2"/>
</dbReference>
<feature type="compositionally biased region" description="Polar residues" evidence="2">
    <location>
        <begin position="1033"/>
        <end position="1051"/>
    </location>
</feature>
<gene>
    <name evidence="7" type="ORF">KKJ01_04195</name>
</gene>
<evidence type="ECO:0000259" key="6">
    <source>
        <dbReference type="Pfam" id="PF11924"/>
    </source>
</evidence>
<evidence type="ECO:0000313" key="8">
    <source>
        <dbReference type="Proteomes" id="UP001222434"/>
    </source>
</evidence>
<dbReference type="InterPro" id="IPR008541">
    <property type="entry name" value="InvE_AD"/>
</dbReference>
<keyword evidence="3" id="KW-1133">Transmembrane helix</keyword>
<feature type="domain" description="Inverse autotransporter beta-domain" evidence="6">
    <location>
        <begin position="74"/>
        <end position="334"/>
    </location>
</feature>
<dbReference type="PANTHER" id="PTHR39576:SF2">
    <property type="entry name" value="ATTACHING AND EFFACING PROTEIN HOMOLOG-RELATED"/>
    <property type="match status" value="1"/>
</dbReference>
<feature type="region of interest" description="Disordered" evidence="2">
    <location>
        <begin position="894"/>
        <end position="927"/>
    </location>
</feature>
<comment type="caution">
    <text evidence="7">The sequence shown here is derived from an EMBL/GenBank/DDBJ whole genome shotgun (WGS) entry which is preliminary data.</text>
</comment>
<protein>
    <submittedName>
        <fullName evidence="7">Inverse autotransporter beta domain-containing protein</fullName>
    </submittedName>
</protein>
<feature type="transmembrane region" description="Helical" evidence="3">
    <location>
        <begin position="21"/>
        <end position="42"/>
    </location>
</feature>
<dbReference type="InterPro" id="IPR008542">
    <property type="entry name" value="BIg21"/>
</dbReference>
<dbReference type="SUPFAM" id="SSF49373">
    <property type="entry name" value="Invasin/intimin cell-adhesion fragments"/>
    <property type="match status" value="1"/>
</dbReference>
<proteinExistence type="inferred from homology"/>
<dbReference type="InterPro" id="IPR051715">
    <property type="entry name" value="Intimin-Invasin_domain"/>
</dbReference>
<reference evidence="7" key="1">
    <citation type="submission" date="2021-08" db="EMBL/GenBank/DDBJ databases">
        <authorList>
            <person name="Papudeshi B."/>
            <person name="Bashey-Visser F."/>
        </authorList>
    </citation>
    <scope>NUCLEOTIDE SEQUENCE</scope>
    <source>
        <strain evidence="7">MC_266_E_2016</strain>
    </source>
</reference>
<reference evidence="7" key="2">
    <citation type="journal article" date="2022" name="J. Evol. Biol.">
        <title>Pre- and post-association barriers to host switching in sympatric mutualists.</title>
        <authorList>
            <person name="Dinges Z.M."/>
            <person name="Phillips R.K."/>
            <person name="Lively C.M."/>
            <person name="Bashey F."/>
        </authorList>
    </citation>
    <scope>NUCLEOTIDE SEQUENCE</scope>
    <source>
        <strain evidence="7">MC_266_E_2016</strain>
    </source>
</reference>
<dbReference type="InterPro" id="IPR013783">
    <property type="entry name" value="Ig-like_fold"/>
</dbReference>